<accession>A0A0K8QQ78</accession>
<dbReference type="PANTHER" id="PTHR46230">
    <property type="match status" value="1"/>
</dbReference>
<dbReference type="RefSeq" id="WP_062537593.1">
    <property type="nucleotide sequence ID" value="NZ_DF970239.1"/>
</dbReference>
<dbReference type="Pfam" id="PF01722">
    <property type="entry name" value="BolA"/>
    <property type="match status" value="1"/>
</dbReference>
<dbReference type="PANTHER" id="PTHR46230:SF7">
    <property type="entry name" value="BOLA-LIKE PROTEIN 1"/>
    <property type="match status" value="1"/>
</dbReference>
<gene>
    <name evidence="2" type="ORF">MBSD_0703</name>
    <name evidence="3" type="ORF">MBSD_n2349</name>
</gene>
<dbReference type="InterPro" id="IPR002634">
    <property type="entry name" value="BolA"/>
</dbReference>
<protein>
    <submittedName>
        <fullName evidence="2">Cell division protein BolA</fullName>
    </submittedName>
    <submittedName>
        <fullName evidence="3">Stress-induced morphogen</fullName>
    </submittedName>
</protein>
<dbReference type="OrthoDB" id="9801469at2"/>
<dbReference type="SUPFAM" id="SSF82657">
    <property type="entry name" value="BolA-like"/>
    <property type="match status" value="1"/>
</dbReference>
<proteinExistence type="inferred from homology"/>
<comment type="similarity">
    <text evidence="1">Belongs to the BolA/IbaG family.</text>
</comment>
<dbReference type="AlphaFoldDB" id="A0A0K8QQ78"/>
<dbReference type="PIRSF" id="PIRSF003113">
    <property type="entry name" value="BolA"/>
    <property type="match status" value="1"/>
</dbReference>
<dbReference type="HOGENOM" id="CLU_109462_2_1_6"/>
<keyword evidence="2" id="KW-0132">Cell division</keyword>
<reference evidence="2" key="1">
    <citation type="submission" date="2015-03" db="EMBL/GenBank/DDBJ databases">
        <title>Draft genome sequence of Mizugakiibacter sediminis skMP5.</title>
        <authorList>
            <person name="Watanabe T."/>
            <person name="Kojima H."/>
            <person name="Fukui M."/>
        </authorList>
    </citation>
    <scope>NUCLEOTIDE SEQUENCE</scope>
    <source>
        <strain evidence="2">SkMP5</strain>
    </source>
</reference>
<organism evidence="3">
    <name type="scientific">Mizugakiibacter sediminis</name>
    <dbReference type="NCBI Taxonomy" id="1475481"/>
    <lineage>
        <taxon>Bacteria</taxon>
        <taxon>Pseudomonadati</taxon>
        <taxon>Pseudomonadota</taxon>
        <taxon>Gammaproteobacteria</taxon>
        <taxon>Lysobacterales</taxon>
        <taxon>Rhodanobacteraceae</taxon>
        <taxon>Mizugakiibacter</taxon>
    </lineage>
</organism>
<dbReference type="EMBL" id="DF952378">
    <property type="protein sequence ID" value="GAN44182.1"/>
    <property type="molecule type" value="Genomic_DNA"/>
</dbReference>
<dbReference type="GO" id="GO:0016226">
    <property type="term" value="P:iron-sulfur cluster assembly"/>
    <property type="evidence" value="ECO:0007669"/>
    <property type="project" value="TreeGrafter"/>
</dbReference>
<evidence type="ECO:0000313" key="2">
    <source>
        <dbReference type="EMBL" id="GAN44182.1"/>
    </source>
</evidence>
<dbReference type="STRING" id="1475481.GCA_000953855_02396"/>
<evidence type="ECO:0000256" key="1">
    <source>
        <dbReference type="RuleBase" id="RU003860"/>
    </source>
</evidence>
<keyword evidence="2" id="KW-0131">Cell cycle</keyword>
<name>A0A0K8QQ78_9GAMM</name>
<evidence type="ECO:0000313" key="4">
    <source>
        <dbReference type="Proteomes" id="UP000253740"/>
    </source>
</evidence>
<dbReference type="InterPro" id="IPR036065">
    <property type="entry name" value="BolA-like_sf"/>
</dbReference>
<evidence type="ECO:0000313" key="3">
    <source>
        <dbReference type="EMBL" id="GAP67033.1"/>
    </source>
</evidence>
<keyword evidence="4" id="KW-1185">Reference proteome</keyword>
<dbReference type="Proteomes" id="UP000253740">
    <property type="component" value="Unassembled WGS sequence"/>
</dbReference>
<sequence length="88" mass="9482">MSLDRAALIRERIAAALAPQTLEVIDEGHLHVGHAGEGKGHFRVRVVSAAFTGKTPIQRHRLVYAALGDLFPERLHALAIEARAPGEG</sequence>
<dbReference type="EMBL" id="DF970239">
    <property type="protein sequence ID" value="GAP67033.1"/>
    <property type="molecule type" value="Genomic_DNA"/>
</dbReference>
<dbReference type="Gene3D" id="3.30.300.90">
    <property type="entry name" value="BolA-like"/>
    <property type="match status" value="1"/>
</dbReference>
<reference evidence="3" key="2">
    <citation type="submission" date="2015-08" db="EMBL/GenBank/DDBJ databases">
        <title>Complete DNA Sequence of Pseudomonas syringae pv. actinidiae, the Causal Agent of Kiwifruit Canker Disease.</title>
        <authorList>
            <person name="Rikkerink E.H.A."/>
            <person name="Fineran P.C."/>
        </authorList>
    </citation>
    <scope>NUCLEOTIDE SEQUENCE</scope>
    <source>
        <strain evidence="3">SkMP5</strain>
    </source>
</reference>
<dbReference type="GO" id="GO:0051301">
    <property type="term" value="P:cell division"/>
    <property type="evidence" value="ECO:0007669"/>
    <property type="project" value="UniProtKB-KW"/>
</dbReference>